<evidence type="ECO:0000313" key="1">
    <source>
        <dbReference type="EMBL" id="KDQ58319.1"/>
    </source>
</evidence>
<dbReference type="EMBL" id="KL197717">
    <property type="protein sequence ID" value="KDQ58319.1"/>
    <property type="molecule type" value="Genomic_DNA"/>
</dbReference>
<dbReference type="InParanoid" id="A0A067PU95"/>
<dbReference type="HOGENOM" id="CLU_2413567_0_0_1"/>
<accession>A0A067PU95</accession>
<proteinExistence type="predicted"/>
<protein>
    <submittedName>
        <fullName evidence="1">Uncharacterized protein</fullName>
    </submittedName>
</protein>
<dbReference type="Proteomes" id="UP000027265">
    <property type="component" value="Unassembled WGS sequence"/>
</dbReference>
<name>A0A067PU95_9AGAM</name>
<evidence type="ECO:0000313" key="2">
    <source>
        <dbReference type="Proteomes" id="UP000027265"/>
    </source>
</evidence>
<keyword evidence="2" id="KW-1185">Reference proteome</keyword>
<gene>
    <name evidence="1" type="ORF">JAAARDRAFT_34114</name>
</gene>
<reference evidence="2" key="1">
    <citation type="journal article" date="2014" name="Proc. Natl. Acad. Sci. U.S.A.">
        <title>Extensive sampling of basidiomycete genomes demonstrates inadequacy of the white-rot/brown-rot paradigm for wood decay fungi.</title>
        <authorList>
            <person name="Riley R."/>
            <person name="Salamov A.A."/>
            <person name="Brown D.W."/>
            <person name="Nagy L.G."/>
            <person name="Floudas D."/>
            <person name="Held B.W."/>
            <person name="Levasseur A."/>
            <person name="Lombard V."/>
            <person name="Morin E."/>
            <person name="Otillar R."/>
            <person name="Lindquist E.A."/>
            <person name="Sun H."/>
            <person name="LaButti K.M."/>
            <person name="Schmutz J."/>
            <person name="Jabbour D."/>
            <person name="Luo H."/>
            <person name="Baker S.E."/>
            <person name="Pisabarro A.G."/>
            <person name="Walton J.D."/>
            <person name="Blanchette R.A."/>
            <person name="Henrissat B."/>
            <person name="Martin F."/>
            <person name="Cullen D."/>
            <person name="Hibbett D.S."/>
            <person name="Grigoriev I.V."/>
        </authorList>
    </citation>
    <scope>NUCLEOTIDE SEQUENCE [LARGE SCALE GENOMIC DNA]</scope>
    <source>
        <strain evidence="2">MUCL 33604</strain>
    </source>
</reference>
<dbReference type="AlphaFoldDB" id="A0A067PU95"/>
<sequence length="92" mass="10216">MLDTALPFLRISPNDGLEDEFYEGPSLPMENLVKMAGFSSIMGLTLKMSRLLSQVKQSEHRAILAVGCFDVLRKYQGGCGVQIGRRIRGRLS</sequence>
<organism evidence="1 2">
    <name type="scientific">Jaapia argillacea MUCL 33604</name>
    <dbReference type="NCBI Taxonomy" id="933084"/>
    <lineage>
        <taxon>Eukaryota</taxon>
        <taxon>Fungi</taxon>
        <taxon>Dikarya</taxon>
        <taxon>Basidiomycota</taxon>
        <taxon>Agaricomycotina</taxon>
        <taxon>Agaricomycetes</taxon>
        <taxon>Agaricomycetidae</taxon>
        <taxon>Jaapiales</taxon>
        <taxon>Jaapiaceae</taxon>
        <taxon>Jaapia</taxon>
    </lineage>
</organism>